<dbReference type="PANTHER" id="PTHR40980:SF4">
    <property type="entry name" value="TONB-DEPENDENT RECEPTOR-LIKE BETA-BARREL DOMAIN-CONTAINING PROTEIN"/>
    <property type="match status" value="1"/>
</dbReference>
<reference evidence="13 14" key="1">
    <citation type="submission" date="2019-06" db="EMBL/GenBank/DDBJ databases">
        <title>Whole genome sequence for Cellvibrionaceae sp. R142.</title>
        <authorList>
            <person name="Wang G."/>
        </authorList>
    </citation>
    <scope>NUCLEOTIDE SEQUENCE [LARGE SCALE GENOMIC DNA]</scope>
    <source>
        <strain evidence="13 14">R142</strain>
    </source>
</reference>
<evidence type="ECO:0000256" key="1">
    <source>
        <dbReference type="ARBA" id="ARBA00004571"/>
    </source>
</evidence>
<comment type="similarity">
    <text evidence="8 9">Belongs to the TonB-dependent receptor family.</text>
</comment>
<sequence length="937" mass="103999">MSQTPPFRRSLITTALLLSSASVAGIAMADSTLRGYITDASGAPLAGARVTVAGTPQSGFTDHTGRFTIRNVDGTDVELSVTYVGYEEKRKRIDPTSDNAENLLIILGRQGQQMEEVLVVSQRIAMNDALNRYRAADGISKFVSADDIGQFVDQNVAENLQRLPGISITRDQGEGRFVSVRGVGAGLSNVTINGMRIGTPEDGSRAVPLDIIPSGSVDLLEINKVPTPDMPGDAVGGTVDVRSGSPFARRGDDSFNFDYRAELSYNELGEETNPAGGLNFSNVFSIAGGLDNLGVAVGANYQRREFESDNLETEYDYVEVGGVERLAPIEVQQRKYFVDRERLGANLNLEYRPDDDNRYFVDALFSRFTDEEVRQRSIFVLEDGELVSFDGSRGRYEGIAEDGFRRRIRNRTKEQDTFAISFRGEHLRNDWTFDYQVGHSITRESVPDEYEGRFEKTGDPLDADFVMGNGKLTTTFFNAGVPDTSHRMNTGYVLDRVVVEPIEVDDDDTNFSFNAERANAFGNANLTLKAGVDARMKKKDSDVDEFELRDVPDLGLEQFTSNSPGYGLGDLGPGISASRFLDFFFSNRDQFRERPQDVDENRQLRLGQDFVADENVYAGYVMATLDLGLWRVITGVRIEHTDYSADGNQIEVDADGNVAVARRSVGNDYNNVLPALHIRYEPREDVVARAAYTKTVSRPSFSDISPRFEIDRDDFDIETGNPDLDPFESDNFDLLLDWYPGNNALVSLGIFYKDVDNFSADFTTPGEGPFQDFQVTRPMNFGNAEILGLEANVELGMELLNPALSGFLIGANATFLDTEFDFAERPGETFRLPGAVHRNANLYLGYESGPLSLRISYSERGKYLEDIGADPNFDIWVADSTQLDVVASYRLTEAFNLRLEASNLTDDPLELYQGSKGNTFQFEEYGLTYSVGLTGRF</sequence>
<dbReference type="CDD" id="cd01347">
    <property type="entry name" value="ligand_gated_channel"/>
    <property type="match status" value="1"/>
</dbReference>
<evidence type="ECO:0000256" key="3">
    <source>
        <dbReference type="ARBA" id="ARBA00022452"/>
    </source>
</evidence>
<proteinExistence type="inferred from homology"/>
<dbReference type="Pfam" id="PF13715">
    <property type="entry name" value="CarbopepD_reg_2"/>
    <property type="match status" value="1"/>
</dbReference>
<dbReference type="Pfam" id="PF07715">
    <property type="entry name" value="Plug"/>
    <property type="match status" value="1"/>
</dbReference>
<dbReference type="RefSeq" id="WP_142929454.1">
    <property type="nucleotide sequence ID" value="NZ_ML660107.1"/>
</dbReference>
<feature type="chain" id="PRO_5022006657" evidence="10">
    <location>
        <begin position="30"/>
        <end position="937"/>
    </location>
</feature>
<dbReference type="AlphaFoldDB" id="A0A545ST19"/>
<evidence type="ECO:0000259" key="12">
    <source>
        <dbReference type="Pfam" id="PF07715"/>
    </source>
</evidence>
<accession>A0A545ST19</accession>
<name>A0A545ST19_9GAMM</name>
<dbReference type="GO" id="GO:0009279">
    <property type="term" value="C:cell outer membrane"/>
    <property type="evidence" value="ECO:0007669"/>
    <property type="project" value="UniProtKB-SubCell"/>
</dbReference>
<dbReference type="SUPFAM" id="SSF49464">
    <property type="entry name" value="Carboxypeptidase regulatory domain-like"/>
    <property type="match status" value="1"/>
</dbReference>
<dbReference type="PROSITE" id="PS52016">
    <property type="entry name" value="TONB_DEPENDENT_REC_3"/>
    <property type="match status" value="1"/>
</dbReference>
<dbReference type="InterPro" id="IPR036942">
    <property type="entry name" value="Beta-barrel_TonB_sf"/>
</dbReference>
<comment type="caution">
    <text evidence="13">The sequence shown here is derived from an EMBL/GenBank/DDBJ whole genome shotgun (WGS) entry which is preliminary data.</text>
</comment>
<keyword evidence="14" id="KW-1185">Reference proteome</keyword>
<dbReference type="Gene3D" id="2.40.170.20">
    <property type="entry name" value="TonB-dependent receptor, beta-barrel domain"/>
    <property type="match status" value="1"/>
</dbReference>
<dbReference type="Pfam" id="PF00593">
    <property type="entry name" value="TonB_dep_Rec_b-barrel"/>
    <property type="match status" value="1"/>
</dbReference>
<protein>
    <submittedName>
        <fullName evidence="13">TonB-dependent receptor</fullName>
    </submittedName>
</protein>
<dbReference type="InterPro" id="IPR000531">
    <property type="entry name" value="Beta-barrel_TonB"/>
</dbReference>
<evidence type="ECO:0000256" key="8">
    <source>
        <dbReference type="PROSITE-ProRule" id="PRU01360"/>
    </source>
</evidence>
<dbReference type="SUPFAM" id="SSF56935">
    <property type="entry name" value="Porins"/>
    <property type="match status" value="1"/>
</dbReference>
<keyword evidence="13" id="KW-0675">Receptor</keyword>
<dbReference type="InterPro" id="IPR008969">
    <property type="entry name" value="CarboxyPept-like_regulatory"/>
</dbReference>
<evidence type="ECO:0000313" key="13">
    <source>
        <dbReference type="EMBL" id="TQV68113.1"/>
    </source>
</evidence>
<evidence type="ECO:0000313" key="14">
    <source>
        <dbReference type="Proteomes" id="UP000319732"/>
    </source>
</evidence>
<dbReference type="PANTHER" id="PTHR40980">
    <property type="entry name" value="PLUG DOMAIN-CONTAINING PROTEIN"/>
    <property type="match status" value="1"/>
</dbReference>
<dbReference type="InterPro" id="IPR012910">
    <property type="entry name" value="Plug_dom"/>
</dbReference>
<evidence type="ECO:0000256" key="4">
    <source>
        <dbReference type="ARBA" id="ARBA00022692"/>
    </source>
</evidence>
<keyword evidence="10" id="KW-0732">Signal</keyword>
<keyword evidence="3 8" id="KW-1134">Transmembrane beta strand</keyword>
<evidence type="ECO:0000259" key="11">
    <source>
        <dbReference type="Pfam" id="PF00593"/>
    </source>
</evidence>
<keyword evidence="7 8" id="KW-0998">Cell outer membrane</keyword>
<feature type="signal peptide" evidence="10">
    <location>
        <begin position="1"/>
        <end position="29"/>
    </location>
</feature>
<feature type="domain" description="TonB-dependent receptor-like beta-barrel" evidence="11">
    <location>
        <begin position="455"/>
        <end position="904"/>
    </location>
</feature>
<dbReference type="Proteomes" id="UP000319732">
    <property type="component" value="Unassembled WGS sequence"/>
</dbReference>
<dbReference type="Gene3D" id="2.170.130.10">
    <property type="entry name" value="TonB-dependent receptor, plug domain"/>
    <property type="match status" value="1"/>
</dbReference>
<keyword evidence="5 9" id="KW-0798">TonB box</keyword>
<dbReference type="InterPro" id="IPR039426">
    <property type="entry name" value="TonB-dep_rcpt-like"/>
</dbReference>
<evidence type="ECO:0000256" key="7">
    <source>
        <dbReference type="ARBA" id="ARBA00023237"/>
    </source>
</evidence>
<dbReference type="Gene3D" id="2.60.40.1120">
    <property type="entry name" value="Carboxypeptidase-like, regulatory domain"/>
    <property type="match status" value="1"/>
</dbReference>
<keyword evidence="4 8" id="KW-0812">Transmembrane</keyword>
<evidence type="ECO:0000256" key="5">
    <source>
        <dbReference type="ARBA" id="ARBA00023077"/>
    </source>
</evidence>
<gene>
    <name evidence="13" type="ORF">FKG94_23775</name>
</gene>
<dbReference type="InterPro" id="IPR037066">
    <property type="entry name" value="Plug_dom_sf"/>
</dbReference>
<evidence type="ECO:0000256" key="10">
    <source>
        <dbReference type="SAM" id="SignalP"/>
    </source>
</evidence>
<keyword evidence="6 8" id="KW-0472">Membrane</keyword>
<dbReference type="OrthoDB" id="8727862at2"/>
<feature type="domain" description="TonB-dependent receptor plug" evidence="12">
    <location>
        <begin position="142"/>
        <end position="238"/>
    </location>
</feature>
<evidence type="ECO:0000256" key="2">
    <source>
        <dbReference type="ARBA" id="ARBA00022448"/>
    </source>
</evidence>
<evidence type="ECO:0000256" key="6">
    <source>
        <dbReference type="ARBA" id="ARBA00023136"/>
    </source>
</evidence>
<dbReference type="EMBL" id="VHSG01000029">
    <property type="protein sequence ID" value="TQV68113.1"/>
    <property type="molecule type" value="Genomic_DNA"/>
</dbReference>
<keyword evidence="2 8" id="KW-0813">Transport</keyword>
<evidence type="ECO:0000256" key="9">
    <source>
        <dbReference type="RuleBase" id="RU003357"/>
    </source>
</evidence>
<comment type="subcellular location">
    <subcellularLocation>
        <location evidence="1 8">Cell outer membrane</location>
        <topology evidence="1 8">Multi-pass membrane protein</topology>
    </subcellularLocation>
</comment>
<dbReference type="InterPro" id="IPR010104">
    <property type="entry name" value="TonB_rcpt_bac"/>
</dbReference>
<organism evidence="13 14">
    <name type="scientific">Exilibacterium tricleocarpae</name>
    <dbReference type="NCBI Taxonomy" id="2591008"/>
    <lineage>
        <taxon>Bacteria</taxon>
        <taxon>Pseudomonadati</taxon>
        <taxon>Pseudomonadota</taxon>
        <taxon>Gammaproteobacteria</taxon>
        <taxon>Cellvibrionales</taxon>
        <taxon>Cellvibrionaceae</taxon>
        <taxon>Exilibacterium</taxon>
    </lineage>
</organism>
<dbReference type="NCBIfam" id="TIGR01782">
    <property type="entry name" value="TonB-Xanth-Caul"/>
    <property type="match status" value="1"/>
</dbReference>